<dbReference type="EMBL" id="AP023440">
    <property type="protein sequence ID" value="BCL30465.1"/>
    <property type="molecule type" value="Genomic_DNA"/>
</dbReference>
<feature type="signal peptide" evidence="3">
    <location>
        <begin position="1"/>
        <end position="28"/>
    </location>
</feature>
<dbReference type="Gene3D" id="2.150.10.10">
    <property type="entry name" value="Serralysin-like metalloprotease, C-terminal"/>
    <property type="match status" value="2"/>
</dbReference>
<accession>A0A7G1PBM1</accession>
<evidence type="ECO:0000256" key="3">
    <source>
        <dbReference type="SAM" id="SignalP"/>
    </source>
</evidence>
<proteinExistence type="predicted"/>
<protein>
    <recommendedName>
        <fullName evidence="6">Calcium-binding protein</fullName>
    </recommendedName>
</protein>
<dbReference type="InterPro" id="IPR011049">
    <property type="entry name" value="Serralysin-like_metalloprot_C"/>
</dbReference>
<dbReference type="KEGG" id="sgm:GCM10017557_53240"/>
<comment type="subcellular location">
    <subcellularLocation>
        <location evidence="1">Secreted</location>
    </subcellularLocation>
</comment>
<evidence type="ECO:0000313" key="4">
    <source>
        <dbReference type="EMBL" id="BCL30465.1"/>
    </source>
</evidence>
<dbReference type="PANTHER" id="PTHR38340:SF1">
    <property type="entry name" value="S-LAYER PROTEIN"/>
    <property type="match status" value="1"/>
</dbReference>
<evidence type="ECO:0000256" key="2">
    <source>
        <dbReference type="ARBA" id="ARBA00022525"/>
    </source>
</evidence>
<dbReference type="InterPro" id="IPR018511">
    <property type="entry name" value="Hemolysin-typ_Ca-bd_CS"/>
</dbReference>
<dbReference type="InterPro" id="IPR001343">
    <property type="entry name" value="Hemolysn_Ca-bd"/>
</dbReference>
<evidence type="ECO:0000313" key="5">
    <source>
        <dbReference type="Proteomes" id="UP000516444"/>
    </source>
</evidence>
<dbReference type="SUPFAM" id="SSF51120">
    <property type="entry name" value="beta-Roll"/>
    <property type="match status" value="2"/>
</dbReference>
<reference evidence="4 5" key="1">
    <citation type="journal article" date="2014" name="Int. J. Syst. Evol. Microbiol.">
        <title>Complete genome sequence of Corynebacterium casei LMG S-19264T (=DSM 44701T), isolated from a smear-ripened cheese.</title>
        <authorList>
            <consortium name="US DOE Joint Genome Institute (JGI-PGF)"/>
            <person name="Walter F."/>
            <person name="Albersmeier A."/>
            <person name="Kalinowski J."/>
            <person name="Ruckert C."/>
        </authorList>
    </citation>
    <scope>NUCLEOTIDE SEQUENCE [LARGE SCALE GENOMIC DNA]</scope>
    <source>
        <strain evidence="4 5">JCM 4677</strain>
    </source>
</reference>
<dbReference type="OrthoDB" id="4194109at2"/>
<evidence type="ECO:0000256" key="1">
    <source>
        <dbReference type="ARBA" id="ARBA00004613"/>
    </source>
</evidence>
<sequence>MRSLRLLATTTLGLALGGAVLLAPTAQADTASAAAAGTATVVREDGSIWYKAAAGQTNDLKVSSESIDVNPDEFGDDYLITFRDRVDITIGSDVCTYPSATDHTVVQCVEPAPLGSDDSNQYDVDLGDGADSATVGAGSAQGTIRGGAGNDVLKGRHANQLNGDAGNDRIEGIDGSWIRGAFGGAGNDTILASCDYSCNGGAGNDTLTAVSDGEGGYTSAYGDDGDDIVRGASGNDYLYGGKGNDKLYGLAGNDTIYGNTGNDTLYGGKGKDTLSGGAGSNKVHQN</sequence>
<feature type="chain" id="PRO_5028976010" description="Calcium-binding protein" evidence="3">
    <location>
        <begin position="29"/>
        <end position="286"/>
    </location>
</feature>
<name>A0A7G1PBM1_9ACTN</name>
<gene>
    <name evidence="4" type="ORF">GCM10017557_53240</name>
</gene>
<keyword evidence="5" id="KW-1185">Reference proteome</keyword>
<evidence type="ECO:0008006" key="6">
    <source>
        <dbReference type="Google" id="ProtNLM"/>
    </source>
</evidence>
<dbReference type="GO" id="GO:0005509">
    <property type="term" value="F:calcium ion binding"/>
    <property type="evidence" value="ECO:0007669"/>
    <property type="project" value="InterPro"/>
</dbReference>
<keyword evidence="2" id="KW-0964">Secreted</keyword>
<dbReference type="PRINTS" id="PR00313">
    <property type="entry name" value="CABNDNGRPT"/>
</dbReference>
<dbReference type="PANTHER" id="PTHR38340">
    <property type="entry name" value="S-LAYER PROTEIN"/>
    <property type="match status" value="1"/>
</dbReference>
<dbReference type="Proteomes" id="UP000516444">
    <property type="component" value="Chromosome"/>
</dbReference>
<keyword evidence="3" id="KW-0732">Signal</keyword>
<dbReference type="InterPro" id="IPR050557">
    <property type="entry name" value="RTX_toxin/Mannuronan_C5-epim"/>
</dbReference>
<dbReference type="GO" id="GO:0005576">
    <property type="term" value="C:extracellular region"/>
    <property type="evidence" value="ECO:0007669"/>
    <property type="project" value="UniProtKB-SubCell"/>
</dbReference>
<dbReference type="PROSITE" id="PS00330">
    <property type="entry name" value="HEMOLYSIN_CALCIUM"/>
    <property type="match status" value="1"/>
</dbReference>
<organism evidence="4 5">
    <name type="scientific">Streptomyces aurantiacus</name>
    <dbReference type="NCBI Taxonomy" id="47760"/>
    <lineage>
        <taxon>Bacteria</taxon>
        <taxon>Bacillati</taxon>
        <taxon>Actinomycetota</taxon>
        <taxon>Actinomycetes</taxon>
        <taxon>Kitasatosporales</taxon>
        <taxon>Streptomycetaceae</taxon>
        <taxon>Streptomyces</taxon>
        <taxon>Streptomyces aurantiacus group</taxon>
    </lineage>
</organism>
<dbReference type="AlphaFoldDB" id="A0A7G1PBM1"/>
<dbReference type="Pfam" id="PF00353">
    <property type="entry name" value="HemolysinCabind"/>
    <property type="match status" value="4"/>
</dbReference>